<name>A0AAD8MKZ1_9APIA</name>
<dbReference type="AlphaFoldDB" id="A0AAD8MKZ1"/>
<dbReference type="EMBL" id="JAUIZM010000006">
    <property type="protein sequence ID" value="KAK1380070.1"/>
    <property type="molecule type" value="Genomic_DNA"/>
</dbReference>
<proteinExistence type="predicted"/>
<keyword evidence="2" id="KW-1185">Reference proteome</keyword>
<dbReference type="Gene3D" id="2.115.10.20">
    <property type="entry name" value="Glycosyl hydrolase domain, family 43"/>
    <property type="match status" value="1"/>
</dbReference>
<dbReference type="InterPro" id="IPR023296">
    <property type="entry name" value="Glyco_hydro_beta-prop_sf"/>
</dbReference>
<reference evidence="1" key="2">
    <citation type="submission" date="2023-05" db="EMBL/GenBank/DDBJ databases">
        <authorList>
            <person name="Schelkunov M.I."/>
        </authorList>
    </citation>
    <scope>NUCLEOTIDE SEQUENCE</scope>
    <source>
        <strain evidence="1">Hsosn_3</strain>
        <tissue evidence="1">Leaf</tissue>
    </source>
</reference>
<evidence type="ECO:0000313" key="1">
    <source>
        <dbReference type="EMBL" id="KAK1380070.1"/>
    </source>
</evidence>
<gene>
    <name evidence="1" type="ORF">POM88_026814</name>
</gene>
<organism evidence="1 2">
    <name type="scientific">Heracleum sosnowskyi</name>
    <dbReference type="NCBI Taxonomy" id="360622"/>
    <lineage>
        <taxon>Eukaryota</taxon>
        <taxon>Viridiplantae</taxon>
        <taxon>Streptophyta</taxon>
        <taxon>Embryophyta</taxon>
        <taxon>Tracheophyta</taxon>
        <taxon>Spermatophyta</taxon>
        <taxon>Magnoliopsida</taxon>
        <taxon>eudicotyledons</taxon>
        <taxon>Gunneridae</taxon>
        <taxon>Pentapetalae</taxon>
        <taxon>asterids</taxon>
        <taxon>campanulids</taxon>
        <taxon>Apiales</taxon>
        <taxon>Apiaceae</taxon>
        <taxon>Apioideae</taxon>
        <taxon>apioid superclade</taxon>
        <taxon>Tordylieae</taxon>
        <taxon>Tordyliinae</taxon>
        <taxon>Heracleum</taxon>
    </lineage>
</organism>
<dbReference type="Proteomes" id="UP001237642">
    <property type="component" value="Unassembled WGS sequence"/>
</dbReference>
<accession>A0AAD8MKZ1</accession>
<comment type="caution">
    <text evidence="1">The sequence shown here is derived from an EMBL/GenBank/DDBJ whole genome shotgun (WGS) entry which is preliminary data.</text>
</comment>
<protein>
    <submittedName>
        <fullName evidence="1">Uncharacterized protein</fullName>
    </submittedName>
</protein>
<reference evidence="1" key="1">
    <citation type="submission" date="2023-02" db="EMBL/GenBank/DDBJ databases">
        <title>Genome of toxic invasive species Heracleum sosnowskyi carries increased number of genes despite the absence of recent whole-genome duplications.</title>
        <authorList>
            <person name="Schelkunov M."/>
            <person name="Shtratnikova V."/>
            <person name="Makarenko M."/>
            <person name="Klepikova A."/>
            <person name="Omelchenko D."/>
            <person name="Novikova G."/>
            <person name="Obukhova E."/>
            <person name="Bogdanov V."/>
            <person name="Penin A."/>
            <person name="Logacheva M."/>
        </authorList>
    </citation>
    <scope>NUCLEOTIDE SEQUENCE</scope>
    <source>
        <strain evidence="1">Hsosn_3</strain>
        <tissue evidence="1">Leaf</tissue>
    </source>
</reference>
<sequence>MSSSSAATRVQPFPVKVDDCECGSFSQEGILRVSQPILCICRSSRFVGSCRYGNVVVGCTNIMSLPAPDSKVKCKNYQFEPYSCTTSQPPNTSNMGCFWNKRKSRRSPVFNLNGDIVGMLSSKVENYDIAVHVSALHSFTDSATKGPSTKVRNLEYTANLSDPPGIDSYPVSVTGSNGLDTYVNGPGVKHVLKSSVDDDDDDDDDKPANHALGAYDQIKDKWTPDNPKLDVGIGLRLDYGNIL</sequence>
<evidence type="ECO:0000313" key="2">
    <source>
        <dbReference type="Proteomes" id="UP001237642"/>
    </source>
</evidence>